<evidence type="ECO:0000259" key="3">
    <source>
        <dbReference type="PROSITE" id="PS50002"/>
    </source>
</evidence>
<protein>
    <submittedName>
        <fullName evidence="4">Mlk-1</fullName>
    </submittedName>
</protein>
<evidence type="ECO:0000256" key="1">
    <source>
        <dbReference type="ARBA" id="ARBA00022443"/>
    </source>
</evidence>
<dbReference type="EMBL" id="VXIV02003323">
    <property type="protein sequence ID" value="KAF6018290.1"/>
    <property type="molecule type" value="Genomic_DNA"/>
</dbReference>
<evidence type="ECO:0000313" key="5">
    <source>
        <dbReference type="Proteomes" id="UP000593567"/>
    </source>
</evidence>
<comment type="caution">
    <text evidence="4">The sequence shown here is derived from an EMBL/GenBank/DDBJ whole genome shotgun (WGS) entry which is preliminary data.</text>
</comment>
<dbReference type="Gene3D" id="2.30.30.40">
    <property type="entry name" value="SH3 Domains"/>
    <property type="match status" value="1"/>
</dbReference>
<gene>
    <name evidence="4" type="ORF">EB796_023376</name>
</gene>
<reference evidence="4" key="1">
    <citation type="submission" date="2020-06" db="EMBL/GenBank/DDBJ databases">
        <title>Draft genome of Bugula neritina, a colonial animal packing powerful symbionts and potential medicines.</title>
        <authorList>
            <person name="Rayko M."/>
        </authorList>
    </citation>
    <scope>NUCLEOTIDE SEQUENCE [LARGE SCALE GENOMIC DNA]</scope>
    <source>
        <strain evidence="4">Kwan_BN1</strain>
    </source>
</reference>
<name>A0A7J7IWR6_BUGNE</name>
<dbReference type="PANTHER" id="PTHR45929">
    <property type="entry name" value="JAK PATHWAY SIGNAL TRANSDUCTION ADAPTOR MOLECULE"/>
    <property type="match status" value="1"/>
</dbReference>
<evidence type="ECO:0000313" key="4">
    <source>
        <dbReference type="EMBL" id="KAF6018290.1"/>
    </source>
</evidence>
<dbReference type="OrthoDB" id="339325at2759"/>
<dbReference type="PRINTS" id="PR00452">
    <property type="entry name" value="SH3DOMAIN"/>
</dbReference>
<dbReference type="AlphaFoldDB" id="A0A7J7IWR6"/>
<dbReference type="PANTHER" id="PTHR45929:SF3">
    <property type="entry name" value="JAK PATHWAY SIGNAL TRANSDUCTION ADAPTOR MOLECULE"/>
    <property type="match status" value="1"/>
</dbReference>
<organism evidence="4 5">
    <name type="scientific">Bugula neritina</name>
    <name type="common">Brown bryozoan</name>
    <name type="synonym">Sertularia neritina</name>
    <dbReference type="NCBI Taxonomy" id="10212"/>
    <lineage>
        <taxon>Eukaryota</taxon>
        <taxon>Metazoa</taxon>
        <taxon>Spiralia</taxon>
        <taxon>Lophotrochozoa</taxon>
        <taxon>Bryozoa</taxon>
        <taxon>Gymnolaemata</taxon>
        <taxon>Cheilostomatida</taxon>
        <taxon>Flustrina</taxon>
        <taxon>Buguloidea</taxon>
        <taxon>Bugulidae</taxon>
        <taxon>Bugula</taxon>
    </lineage>
</organism>
<dbReference type="InterPro" id="IPR036028">
    <property type="entry name" value="SH3-like_dom_sf"/>
</dbReference>
<proteinExistence type="predicted"/>
<feature type="domain" description="SH3" evidence="3">
    <location>
        <begin position="19"/>
        <end position="83"/>
    </location>
</feature>
<dbReference type="SUPFAM" id="SSF50044">
    <property type="entry name" value="SH3-domain"/>
    <property type="match status" value="1"/>
</dbReference>
<evidence type="ECO:0000256" key="2">
    <source>
        <dbReference type="PROSITE-ProRule" id="PRU00192"/>
    </source>
</evidence>
<keyword evidence="5" id="KW-1185">Reference proteome</keyword>
<dbReference type="Proteomes" id="UP000593567">
    <property type="component" value="Unassembled WGS sequence"/>
</dbReference>
<dbReference type="InterPro" id="IPR001452">
    <property type="entry name" value="SH3_domain"/>
</dbReference>
<keyword evidence="1 2" id="KW-0728">SH3 domain</keyword>
<dbReference type="Pfam" id="PF00018">
    <property type="entry name" value="SH3_1"/>
    <property type="match status" value="1"/>
</dbReference>
<dbReference type="PROSITE" id="PS50002">
    <property type="entry name" value="SH3"/>
    <property type="match status" value="1"/>
</dbReference>
<dbReference type="InterPro" id="IPR050670">
    <property type="entry name" value="STAM"/>
</dbReference>
<sequence length="107" mass="11799">MATKSNDAKTAIKTGRVKEGINYWCALFDYDAKLQDELTLKRGTQVEVITKDPKVSGSDGWWTGKVDNKVGVFPSNFVTADVTPPKATAIREIKFCDLKLGDVIGKF</sequence>
<dbReference type="SMART" id="SM00326">
    <property type="entry name" value="SH3"/>
    <property type="match status" value="1"/>
</dbReference>
<accession>A0A7J7IWR6</accession>